<evidence type="ECO:0000259" key="1">
    <source>
        <dbReference type="Pfam" id="PF00561"/>
    </source>
</evidence>
<proteinExistence type="predicted"/>
<dbReference type="InterPro" id="IPR029058">
    <property type="entry name" value="AB_hydrolase_fold"/>
</dbReference>
<name>A0ABT8VPT0_9FLAO</name>
<dbReference type="SUPFAM" id="SSF53474">
    <property type="entry name" value="alpha/beta-Hydrolases"/>
    <property type="match status" value="1"/>
</dbReference>
<dbReference type="PRINTS" id="PR00111">
    <property type="entry name" value="ABHYDROLASE"/>
</dbReference>
<evidence type="ECO:0000313" key="2">
    <source>
        <dbReference type="EMBL" id="MDO3693961.1"/>
    </source>
</evidence>
<dbReference type="Proteomes" id="UP001168642">
    <property type="component" value="Unassembled WGS sequence"/>
</dbReference>
<keyword evidence="3" id="KW-1185">Reference proteome</keyword>
<keyword evidence="2" id="KW-0378">Hydrolase</keyword>
<comment type="caution">
    <text evidence="2">The sequence shown here is derived from an EMBL/GenBank/DDBJ whole genome shotgun (WGS) entry which is preliminary data.</text>
</comment>
<dbReference type="PRINTS" id="PR00412">
    <property type="entry name" value="EPOXHYDRLASE"/>
</dbReference>
<reference evidence="2" key="1">
    <citation type="submission" date="2023-07" db="EMBL/GenBank/DDBJ databases">
        <title>Wenyingzhuangia sp. chi5 genome sequencing and assembly.</title>
        <authorList>
            <person name="Park S."/>
        </authorList>
    </citation>
    <scope>NUCLEOTIDE SEQUENCE</scope>
    <source>
        <strain evidence="2">Chi5</strain>
    </source>
</reference>
<dbReference type="EMBL" id="JAUMIT010000001">
    <property type="protein sequence ID" value="MDO3693961.1"/>
    <property type="molecule type" value="Genomic_DNA"/>
</dbReference>
<protein>
    <submittedName>
        <fullName evidence="2">Alpha/beta hydrolase</fullName>
    </submittedName>
</protein>
<feature type="domain" description="AB hydrolase-1" evidence="1">
    <location>
        <begin position="22"/>
        <end position="246"/>
    </location>
</feature>
<dbReference type="InterPro" id="IPR050266">
    <property type="entry name" value="AB_hydrolase_sf"/>
</dbReference>
<dbReference type="GO" id="GO:0016787">
    <property type="term" value="F:hydrolase activity"/>
    <property type="evidence" value="ECO:0007669"/>
    <property type="project" value="UniProtKB-KW"/>
</dbReference>
<evidence type="ECO:0000313" key="3">
    <source>
        <dbReference type="Proteomes" id="UP001168642"/>
    </source>
</evidence>
<dbReference type="RefSeq" id="WP_302883207.1">
    <property type="nucleotide sequence ID" value="NZ_JAUMIT010000001.1"/>
</dbReference>
<dbReference type="InterPro" id="IPR000639">
    <property type="entry name" value="Epox_hydrolase-like"/>
</dbReference>
<accession>A0ABT8VPT0</accession>
<dbReference type="Pfam" id="PF00561">
    <property type="entry name" value="Abhydrolase_1"/>
    <property type="match status" value="1"/>
</dbReference>
<organism evidence="2 3">
    <name type="scientific">Wenyingzhuangia gilva</name>
    <dbReference type="NCBI Taxonomy" id="3057677"/>
    <lineage>
        <taxon>Bacteria</taxon>
        <taxon>Pseudomonadati</taxon>
        <taxon>Bacteroidota</taxon>
        <taxon>Flavobacteriia</taxon>
        <taxon>Flavobacteriales</taxon>
        <taxon>Flavobacteriaceae</taxon>
        <taxon>Wenyingzhuangia</taxon>
    </lineage>
</organism>
<dbReference type="InterPro" id="IPR000073">
    <property type="entry name" value="AB_hydrolase_1"/>
</dbReference>
<dbReference type="PANTHER" id="PTHR43798">
    <property type="entry name" value="MONOACYLGLYCEROL LIPASE"/>
    <property type="match status" value="1"/>
</dbReference>
<dbReference type="Gene3D" id="3.40.50.1820">
    <property type="entry name" value="alpha/beta hydrolase"/>
    <property type="match status" value="1"/>
</dbReference>
<sequence length="262" mass="29373">MSAFVTYKNIPIHYTESGKGTAIVLLHGFLENTTMWQGLEKVLNPKFRVVCIDLLGHGQTESLGYVHTMTEMAEAVKSVLDVLNIRRSFFVGHSMGGYVALAFADLYPDNVKGLVLLNSTARPDSEEKKTGRDRAIAVVKENHKSFIRTSIPMLFRSKCRKIYADDIAKVKKEALKTPRQGIIAALEGMKIRLDREVLLHFGPYPSLMILGKKDPVLKYEDLIEQTKDANTEVVELENGHMSLIEDKEGAEQAILAFVKKHT</sequence>
<gene>
    <name evidence="2" type="ORF">QVZ41_03740</name>
</gene>